<dbReference type="AlphaFoldDB" id="A0A2U1KA40"/>
<keyword evidence="1" id="KW-0808">Transferase</keyword>
<dbReference type="EMBL" id="PKPP01028010">
    <property type="protein sequence ID" value="PWA27165.1"/>
    <property type="molecule type" value="Genomic_DNA"/>
</dbReference>
<keyword evidence="1" id="KW-0695">RNA-directed DNA polymerase</keyword>
<reference evidence="1 2" key="1">
    <citation type="journal article" date="2018" name="Mol. Plant">
        <title>The genome of Artemisia annua provides insight into the evolution of Asteraceae family and artemisinin biosynthesis.</title>
        <authorList>
            <person name="Shen Q."/>
            <person name="Zhang L."/>
            <person name="Liao Z."/>
            <person name="Wang S."/>
            <person name="Yan T."/>
            <person name="Shi P."/>
            <person name="Liu M."/>
            <person name="Fu X."/>
            <person name="Pan Q."/>
            <person name="Wang Y."/>
            <person name="Lv Z."/>
            <person name="Lu X."/>
            <person name="Zhang F."/>
            <person name="Jiang W."/>
            <person name="Ma Y."/>
            <person name="Chen M."/>
            <person name="Hao X."/>
            <person name="Li L."/>
            <person name="Tang Y."/>
            <person name="Lv G."/>
            <person name="Zhou Y."/>
            <person name="Sun X."/>
            <person name="Brodelius P.E."/>
            <person name="Rose J.K.C."/>
            <person name="Tang K."/>
        </authorList>
    </citation>
    <scope>NUCLEOTIDE SEQUENCE [LARGE SCALE GENOMIC DNA]</scope>
    <source>
        <strain evidence="2">cv. Huhao1</strain>
        <tissue evidence="1">Leaf</tissue>
    </source>
</reference>
<dbReference type="GO" id="GO:0003964">
    <property type="term" value="F:RNA-directed DNA polymerase activity"/>
    <property type="evidence" value="ECO:0007669"/>
    <property type="project" value="UniProtKB-KW"/>
</dbReference>
<dbReference type="Proteomes" id="UP000245207">
    <property type="component" value="Unassembled WGS sequence"/>
</dbReference>
<name>A0A2U1KA40_ARTAN</name>
<keyword evidence="2" id="KW-1185">Reference proteome</keyword>
<dbReference type="PANTHER" id="PTHR33116">
    <property type="entry name" value="REVERSE TRANSCRIPTASE ZINC-BINDING DOMAIN-CONTAINING PROTEIN-RELATED-RELATED"/>
    <property type="match status" value="1"/>
</dbReference>
<proteinExistence type="predicted"/>
<gene>
    <name evidence="1" type="ORF">CTI12_AA627890</name>
</gene>
<accession>A0A2U1KA40</accession>
<comment type="caution">
    <text evidence="1">The sequence shown here is derived from an EMBL/GenBank/DDBJ whole genome shotgun (WGS) entry which is preliminary data.</text>
</comment>
<protein>
    <submittedName>
        <fullName evidence="1">RNA-directed DNA polymerase, eukaryota</fullName>
    </submittedName>
</protein>
<evidence type="ECO:0000313" key="2">
    <source>
        <dbReference type="Proteomes" id="UP000245207"/>
    </source>
</evidence>
<evidence type="ECO:0000313" key="1">
    <source>
        <dbReference type="EMBL" id="PWA27165.1"/>
    </source>
</evidence>
<sequence length="197" mass="22170">MAPVSICKKLESLRNQFFIGSELGEKKMSWVSWNKCLASKKRGGLGIGSIYGLNVGLLFKWIWTFLLNSSDLWIKVIKNLYGQHGGIFDVSTKRSSLSPWCDRNCNIANRVSLQDWNQVLRRIPRGGIEASQLANLKSLIGDVVLSDQNDSWNWSLDAIKGFSVASARSLIDSHFLEVSPTATRWNNSIHIKVNIFL</sequence>
<keyword evidence="1" id="KW-0548">Nucleotidyltransferase</keyword>
<organism evidence="1 2">
    <name type="scientific">Artemisia annua</name>
    <name type="common">Sweet wormwood</name>
    <dbReference type="NCBI Taxonomy" id="35608"/>
    <lineage>
        <taxon>Eukaryota</taxon>
        <taxon>Viridiplantae</taxon>
        <taxon>Streptophyta</taxon>
        <taxon>Embryophyta</taxon>
        <taxon>Tracheophyta</taxon>
        <taxon>Spermatophyta</taxon>
        <taxon>Magnoliopsida</taxon>
        <taxon>eudicotyledons</taxon>
        <taxon>Gunneridae</taxon>
        <taxon>Pentapetalae</taxon>
        <taxon>asterids</taxon>
        <taxon>campanulids</taxon>
        <taxon>Asterales</taxon>
        <taxon>Asteraceae</taxon>
        <taxon>Asteroideae</taxon>
        <taxon>Anthemideae</taxon>
        <taxon>Artemisiinae</taxon>
        <taxon>Artemisia</taxon>
    </lineage>
</organism>